<dbReference type="PROSITE" id="PS50015">
    <property type="entry name" value="SAP_B"/>
    <property type="match status" value="4"/>
</dbReference>
<dbReference type="GeneID" id="103262345"/>
<dbReference type="KEGG" id="csyr:103262345"/>
<dbReference type="GO" id="GO:0006665">
    <property type="term" value="P:sphingolipid metabolic process"/>
    <property type="evidence" value="ECO:0007669"/>
    <property type="project" value="InterPro"/>
</dbReference>
<dbReference type="Pfam" id="PF03489">
    <property type="entry name" value="SapB_2"/>
    <property type="match status" value="2"/>
</dbReference>
<dbReference type="RefSeq" id="XP_008058149.1">
    <property type="nucleotide sequence ID" value="XM_008059958.1"/>
</dbReference>
<keyword evidence="2" id="KW-0964">Secreted</keyword>
<evidence type="ECO:0000256" key="4">
    <source>
        <dbReference type="ARBA" id="ARBA00022737"/>
    </source>
</evidence>
<feature type="domain" description="Saposin B-type" evidence="9">
    <location>
        <begin position="394"/>
        <end position="475"/>
    </location>
</feature>
<feature type="domain" description="Saposin B-type" evidence="9">
    <location>
        <begin position="182"/>
        <end position="260"/>
    </location>
</feature>
<organism evidence="11 12">
    <name type="scientific">Carlito syrichta</name>
    <name type="common">Philippine tarsier</name>
    <name type="synonym">Tarsius syrichta</name>
    <dbReference type="NCBI Taxonomy" id="1868482"/>
    <lineage>
        <taxon>Eukaryota</taxon>
        <taxon>Metazoa</taxon>
        <taxon>Chordata</taxon>
        <taxon>Craniata</taxon>
        <taxon>Vertebrata</taxon>
        <taxon>Euteleostomi</taxon>
        <taxon>Mammalia</taxon>
        <taxon>Eutheria</taxon>
        <taxon>Euarchontoglires</taxon>
        <taxon>Primates</taxon>
        <taxon>Haplorrhini</taxon>
        <taxon>Tarsiiformes</taxon>
        <taxon>Tarsiidae</taxon>
        <taxon>Carlito</taxon>
    </lineage>
</organism>
<reference evidence="12" key="1">
    <citation type="submission" date="2025-08" db="UniProtKB">
        <authorList>
            <consortium name="RefSeq"/>
        </authorList>
    </citation>
    <scope>IDENTIFICATION</scope>
</reference>
<dbReference type="GO" id="GO:0060736">
    <property type="term" value="P:prostate gland growth"/>
    <property type="evidence" value="ECO:0007669"/>
    <property type="project" value="TreeGrafter"/>
</dbReference>
<dbReference type="InterPro" id="IPR008373">
    <property type="entry name" value="Saposin"/>
</dbReference>
<feature type="chain" id="PRO_5010565520" evidence="8">
    <location>
        <begin position="18"/>
        <end position="523"/>
    </location>
</feature>
<dbReference type="Proteomes" id="UP000189704">
    <property type="component" value="Unplaced"/>
</dbReference>
<dbReference type="InterPro" id="IPR008138">
    <property type="entry name" value="SapB_2"/>
</dbReference>
<evidence type="ECO:0000256" key="1">
    <source>
        <dbReference type="ARBA" id="ARBA00004613"/>
    </source>
</evidence>
<keyword evidence="6" id="KW-0325">Glycoprotein</keyword>
<dbReference type="PANTHER" id="PTHR11480">
    <property type="entry name" value="SAPOSIN-RELATED"/>
    <property type="match status" value="1"/>
</dbReference>
<dbReference type="PANTHER" id="PTHR11480:SF39">
    <property type="entry name" value="PROACTIVATOR POLYPEPTIDE-LIKE 1"/>
    <property type="match status" value="1"/>
</dbReference>
<keyword evidence="3 8" id="KW-0732">Signal</keyword>
<dbReference type="InterPro" id="IPR051428">
    <property type="entry name" value="Sphingo_Act-Surfact_Prot"/>
</dbReference>
<feature type="domain" description="Saposin B-type" evidence="9">
    <location>
        <begin position="292"/>
        <end position="372"/>
    </location>
</feature>
<evidence type="ECO:0000256" key="6">
    <source>
        <dbReference type="ARBA" id="ARBA00023180"/>
    </source>
</evidence>
<evidence type="ECO:0000256" key="2">
    <source>
        <dbReference type="ARBA" id="ARBA00022525"/>
    </source>
</evidence>
<keyword evidence="4" id="KW-0677">Repeat</keyword>
<dbReference type="OrthoDB" id="69496at2759"/>
<dbReference type="InterPro" id="IPR011001">
    <property type="entry name" value="Saposin-like"/>
</dbReference>
<protein>
    <submittedName>
        <fullName evidence="12">Proactivator polypeptide-like 1</fullName>
    </submittedName>
</protein>
<dbReference type="GO" id="GO:0007193">
    <property type="term" value="P:adenylate cyclase-inhibiting G protein-coupled receptor signaling pathway"/>
    <property type="evidence" value="ECO:0007669"/>
    <property type="project" value="TreeGrafter"/>
</dbReference>
<dbReference type="GO" id="GO:0016020">
    <property type="term" value="C:membrane"/>
    <property type="evidence" value="ECO:0007669"/>
    <property type="project" value="GOC"/>
</dbReference>
<dbReference type="CTD" id="768239"/>
<feature type="signal peptide" evidence="8">
    <location>
        <begin position="1"/>
        <end position="17"/>
    </location>
</feature>
<dbReference type="GO" id="GO:0060742">
    <property type="term" value="P:epithelial cell differentiation involved in prostate gland development"/>
    <property type="evidence" value="ECO:0007669"/>
    <property type="project" value="TreeGrafter"/>
</dbReference>
<dbReference type="GO" id="GO:0019216">
    <property type="term" value="P:regulation of lipid metabolic process"/>
    <property type="evidence" value="ECO:0007669"/>
    <property type="project" value="TreeGrafter"/>
</dbReference>
<dbReference type="InterPro" id="IPR007856">
    <property type="entry name" value="SapB_1"/>
</dbReference>
<comment type="subcellular location">
    <subcellularLocation>
        <location evidence="1">Secreted</location>
    </subcellularLocation>
</comment>
<name>A0A1U7TDN4_CARSF</name>
<feature type="domain" description="Saposin A-type" evidence="10">
    <location>
        <begin position="19"/>
        <end position="59"/>
    </location>
</feature>
<keyword evidence="11" id="KW-1185">Reference proteome</keyword>
<dbReference type="Pfam" id="PF05184">
    <property type="entry name" value="SapB_1"/>
    <property type="match status" value="1"/>
</dbReference>
<dbReference type="SMART" id="SM00741">
    <property type="entry name" value="SapB"/>
    <property type="match status" value="4"/>
</dbReference>
<dbReference type="FunFam" id="1.10.225.10:FF:000002">
    <property type="entry name" value="prosaposin isoform X2"/>
    <property type="match status" value="2"/>
</dbReference>
<feature type="region of interest" description="Disordered" evidence="7">
    <location>
        <begin position="146"/>
        <end position="180"/>
    </location>
</feature>
<gene>
    <name evidence="12" type="primary">PSAPL1</name>
</gene>
<feature type="domain" description="Saposin B-type" evidence="9">
    <location>
        <begin position="60"/>
        <end position="144"/>
    </location>
</feature>
<evidence type="ECO:0000256" key="8">
    <source>
        <dbReference type="SAM" id="SignalP"/>
    </source>
</evidence>
<evidence type="ECO:0000256" key="3">
    <source>
        <dbReference type="ARBA" id="ARBA00022729"/>
    </source>
</evidence>
<dbReference type="Pfam" id="PF02199">
    <property type="entry name" value="SapA"/>
    <property type="match status" value="2"/>
</dbReference>
<dbReference type="Gene3D" id="1.10.225.10">
    <property type="entry name" value="Saposin-like"/>
    <property type="match status" value="4"/>
</dbReference>
<dbReference type="InterPro" id="IPR008139">
    <property type="entry name" value="SaposinB_dom"/>
</dbReference>
<dbReference type="SUPFAM" id="SSF47862">
    <property type="entry name" value="Saposin"/>
    <property type="match status" value="4"/>
</dbReference>
<dbReference type="PROSITE" id="PS51110">
    <property type="entry name" value="SAP_A"/>
    <property type="match status" value="2"/>
</dbReference>
<dbReference type="GO" id="GO:0005764">
    <property type="term" value="C:lysosome"/>
    <property type="evidence" value="ECO:0007669"/>
    <property type="project" value="InterPro"/>
</dbReference>
<evidence type="ECO:0000259" key="10">
    <source>
        <dbReference type="PROSITE" id="PS51110"/>
    </source>
</evidence>
<keyword evidence="5" id="KW-1015">Disulfide bond</keyword>
<evidence type="ECO:0000313" key="12">
    <source>
        <dbReference type="RefSeq" id="XP_008058149.1"/>
    </source>
</evidence>
<accession>A0A1U7TDN4</accession>
<dbReference type="GO" id="GO:0005576">
    <property type="term" value="C:extracellular region"/>
    <property type="evidence" value="ECO:0007669"/>
    <property type="project" value="UniProtKB-SubCell"/>
</dbReference>
<evidence type="ECO:0000256" key="5">
    <source>
        <dbReference type="ARBA" id="ARBA00023157"/>
    </source>
</evidence>
<dbReference type="SMART" id="SM00162">
    <property type="entry name" value="SAPA"/>
    <property type="match status" value="2"/>
</dbReference>
<evidence type="ECO:0000256" key="7">
    <source>
        <dbReference type="SAM" id="MobiDB-lite"/>
    </source>
</evidence>
<dbReference type="InterPro" id="IPR003119">
    <property type="entry name" value="SAP_A"/>
</dbReference>
<sequence>MQCALLLLLGLLGAASASPTPGPWECARGSAVWCQDLEAAARCGAVGYCQSAVWSKPTAKSLPCSLCQDTVAAAGNGMNPNATDADVLALLMQNCEWLPSQESSARCKRMADTQHSAILGMLHRAPGRAPAQVCTALTLCEPLQRHPVAPPGPLSQEDASEETTAPSRTDGALSFQPPQTPGGAICQDCVRLVSRLQDAVQSNLTLAELSLQEPCASLPPGLALLCKNYLLQVPIPTEQMLRPLPPQEVCQRRGFCGELGTAARLAQVAAADGVPSLEMGLVEKRSEVLQMPGMSCEVCLAMMQKMEQWLKSNSTVAMIRRGLEHMCSLWHNSFVEKCVLMVDTYSPSLVQILASVTPEKMCNVIRLCGHRRRARAAHGAHATTPLPLLDAENQGSFCNSCKKLLSVSSHNLESTSTRRDILMAFKGGCSILPLTYMIQCNHFVTQYQPVLIESLKDMMDPVAVCKKLGACHGPRNPLLGTDQCVMGPSFWCRSPEAAELCNAVQHCQAHAWKEEPTQAGGHA</sequence>
<feature type="domain" description="Saposin A-type" evidence="10">
    <location>
        <begin position="477"/>
        <end position="517"/>
    </location>
</feature>
<dbReference type="PRINTS" id="PR01797">
    <property type="entry name" value="SAPOSIN"/>
</dbReference>
<proteinExistence type="predicted"/>
<evidence type="ECO:0000313" key="11">
    <source>
        <dbReference type="Proteomes" id="UP000189704"/>
    </source>
</evidence>
<evidence type="ECO:0000259" key="9">
    <source>
        <dbReference type="PROSITE" id="PS50015"/>
    </source>
</evidence>
<dbReference type="AlphaFoldDB" id="A0A1U7TDN4"/>